<comment type="subcellular location">
    <subcellularLocation>
        <location evidence="20">Nucleus</location>
    </subcellularLocation>
    <subcellularLocation>
        <location evidence="20">Chromosome</location>
    </subcellularLocation>
</comment>
<dbReference type="CDD" id="cd18808">
    <property type="entry name" value="SF1_C_Upf1"/>
    <property type="match status" value="1"/>
</dbReference>
<evidence type="ECO:0000313" key="25">
    <source>
        <dbReference type="EMBL" id="EPX71066.1"/>
    </source>
</evidence>
<keyword evidence="11 20" id="KW-0347">Helicase</keyword>
<dbReference type="InterPro" id="IPR026851">
    <property type="entry name" value="Dna2/JHS1_DEXXQ-box"/>
</dbReference>
<dbReference type="InterPro" id="IPR041679">
    <property type="entry name" value="DNA2/NAM7-like_C"/>
</dbReference>
<evidence type="ECO:0000256" key="5">
    <source>
        <dbReference type="ARBA" id="ARBA00022722"/>
    </source>
</evidence>
<evidence type="ECO:0000256" key="18">
    <source>
        <dbReference type="ARBA" id="ARBA00023268"/>
    </source>
</evidence>
<protein>
    <recommendedName>
        <fullName evidence="20">DNA replication ATP-dependent helicase/nuclease</fullName>
        <ecNumber evidence="20">3.1.-.-</ecNumber>
        <ecNumber evidence="20">3.6.4.12</ecNumber>
    </recommendedName>
</protein>
<dbReference type="Gene3D" id="3.90.320.10">
    <property type="match status" value="1"/>
</dbReference>
<dbReference type="FunFam" id="3.40.50.300:FF:000721">
    <property type="entry name" value="DNA replication ATP-dependent helicase/nuclease DNA2"/>
    <property type="match status" value="1"/>
</dbReference>
<sequence length="1332" mass="150052">MCQDSEGRNFSRNRKYATAVNYQQPYPKSSSGKIYRSASHPTRYKDYRLNGQTKSKLQSLAFNPSQTISNITEENSSKLATKAPCFQSDTDVLRNSQTMGHEGPVSFSTSKELALQDKLGETNKSAKDYLNSLPSYTLDTGKITNDIQLTTGSNLNRFNTNNKRILERSFSDSKKLSPKRNKKESPSLYRGSFNEDNQENYGLASPLDRIPSLVSVIQNAKSSSQSVNSECSVSNAGGSDTELDDDPFELEDDDLAALDSIEVQYKQKSLHESQQGSEVLSVETSHKVDNPAPVLDYDEDGNVQPSNSNHTPVEGVDDNFLDDWDDSFDNEIPAVNPAYSFVESTIIEVNDDFYIRDERNYPQLKIVLYNESDEILKQVFLREDWLDTPVYIGDLVYLEAEFNSLREAIIDNSKGFVIVHPKLLLSATAVAESFSCMRKAALSDRVVNYGLPTKPTVAGNILHDLFQSALKDQENAVTNINSILEDSIKKYMIDIYFADLKVDECREEISAPFSGESNERGKNISIQKLLDVEESIWSPKYGLKGNIDATVEVLLKSSSEDILTLTVPLELKTGKYINSISHFAQSLLYTLLVSDRYNIRVQNALLCYLENSSLVDLEASMSQIRGLLIARNTLAQHNIRRSLPAMLKSEHQCKRCYAVNECFLYHKALENGTPETSGVKDLYSSITDQLGEVELQFFKKWERLLTQEENLALRKKGDILTTNLCELDLLGKSLCGLTIKQEKTIPLEIDETIYYFILSSRSPGQIRSSSFSIGDRIFVSDEEGHWSLTRGIIKDIRDDSICIQTFRHLIIPWKKLDNFDAQNNQVFYGSYHRKEHNYQEVTKTFRIDKDEFSGGIASVRSTLIGCILPDAPLMIKDMIINLKPPTFSTSNCQLEASQTEGLNEDQISALKKCQAANNYALILGMPGTGKTTTIARLIISFLRKGASILLTSFTHSAVDNILLKLQYSNYDILRLGSSHKIHPKVKEFCRTADDIPNDLEFIKEFYEAPQIVACSALGVYHPLFQVRKFDYCIIDEASQIPLPVCLGPLMHTEKFILVGDHYQLPPLVKNPKAAKGGLVKSLFKLLSEKHPEAIATLKLQYRMNGDINSLCNNLIYGGNLLCGSNEVSVNKLYLPLNKVPTKKPGIITNMSWIHHLLNPDSSVVFYNTDLLNNLENKKDRILENRTEASLLACAVRSLLEMGVEEKHIGIISIYKSQVNLIEHELKSHEELEINTADKYQGRDKDIIFISFVRSNLRKNVGDLLRDWHRINVALSRAKVKCIMFGSLATLSNSVVMNELITLLSKNEWVYNIQPNDLKDIQDENLISTLSKS</sequence>
<comment type="function">
    <text evidence="20">Key enzyme involved in DNA replication and DNA repair. Involved in Okazaki fragments processing by cleaving long flaps that escape FEN1: flaps that are longer than 27 nucleotides are coated by replication protein A complex (RPA), leading to recruit DNA2 which cleaves the flap until it is too short to bind RPA and becomes a substrate for FEN1. Also involved in 5'-end resection of DNA during double-strand break (DSB) repair by mediating the cleavage of 5'-ssDNA.</text>
</comment>
<keyword evidence="13 20" id="KW-0408">Iron</keyword>
<dbReference type="OrthoDB" id="6513042at2759"/>
<evidence type="ECO:0000256" key="3">
    <source>
        <dbReference type="ARBA" id="ARBA00022485"/>
    </source>
</evidence>
<keyword evidence="5 20" id="KW-0540">Nuclease</keyword>
<evidence type="ECO:0000256" key="6">
    <source>
        <dbReference type="ARBA" id="ARBA00022723"/>
    </source>
</evidence>
<proteinExistence type="inferred from homology"/>
<evidence type="ECO:0000313" key="26">
    <source>
        <dbReference type="Proteomes" id="UP000016088"/>
    </source>
</evidence>
<dbReference type="InterPro" id="IPR014808">
    <property type="entry name" value="DNA_replication_fac_Dna2_N"/>
</dbReference>
<evidence type="ECO:0000256" key="14">
    <source>
        <dbReference type="ARBA" id="ARBA00023014"/>
    </source>
</evidence>
<comment type="similarity">
    <text evidence="2 20">Belongs to the DNA2/NAM7 helicase family.</text>
</comment>
<keyword evidence="26" id="KW-1185">Reference proteome</keyword>
<comment type="cofactor">
    <cofactor evidence="1">
        <name>[4Fe-4S] cluster</name>
        <dbReference type="ChEBI" id="CHEBI:49883"/>
    </cofactor>
</comment>
<keyword evidence="16 20" id="KW-0234">DNA repair</keyword>
<dbReference type="GO" id="GO:0035861">
    <property type="term" value="C:site of double-strand break"/>
    <property type="evidence" value="ECO:0007669"/>
    <property type="project" value="EnsemblFungi"/>
</dbReference>
<dbReference type="GO" id="GO:0019901">
    <property type="term" value="F:protein kinase binding"/>
    <property type="evidence" value="ECO:0007669"/>
    <property type="project" value="EnsemblFungi"/>
</dbReference>
<reference evidence="25 26" key="1">
    <citation type="journal article" date="2011" name="Science">
        <title>Comparative functional genomics of the fission yeasts.</title>
        <authorList>
            <person name="Rhind N."/>
            <person name="Chen Z."/>
            <person name="Yassour M."/>
            <person name="Thompson D.A."/>
            <person name="Haas B.J."/>
            <person name="Habib N."/>
            <person name="Wapinski I."/>
            <person name="Roy S."/>
            <person name="Lin M.F."/>
            <person name="Heiman D.I."/>
            <person name="Young S.K."/>
            <person name="Furuya K."/>
            <person name="Guo Y."/>
            <person name="Pidoux A."/>
            <person name="Chen H.M."/>
            <person name="Robbertse B."/>
            <person name="Goldberg J.M."/>
            <person name="Aoki K."/>
            <person name="Bayne E.H."/>
            <person name="Berlin A.M."/>
            <person name="Desjardins C.A."/>
            <person name="Dobbs E."/>
            <person name="Dukaj L."/>
            <person name="Fan L."/>
            <person name="FitzGerald M.G."/>
            <person name="French C."/>
            <person name="Gujja S."/>
            <person name="Hansen K."/>
            <person name="Keifenheim D."/>
            <person name="Levin J.Z."/>
            <person name="Mosher R.A."/>
            <person name="Mueller C.A."/>
            <person name="Pfiffner J."/>
            <person name="Priest M."/>
            <person name="Russ C."/>
            <person name="Smialowska A."/>
            <person name="Swoboda P."/>
            <person name="Sykes S.M."/>
            <person name="Vaughn M."/>
            <person name="Vengrova S."/>
            <person name="Yoder R."/>
            <person name="Zeng Q."/>
            <person name="Allshire R."/>
            <person name="Baulcombe D."/>
            <person name="Birren B.W."/>
            <person name="Brown W."/>
            <person name="Ekwall K."/>
            <person name="Kellis M."/>
            <person name="Leatherwood J."/>
            <person name="Levin H."/>
            <person name="Margalit H."/>
            <person name="Martienssen R."/>
            <person name="Nieduszynski C.A."/>
            <person name="Spatafora J.W."/>
            <person name="Friedman N."/>
            <person name="Dalgaard J.Z."/>
            <person name="Baumann P."/>
            <person name="Niki H."/>
            <person name="Regev A."/>
            <person name="Nusbaum C."/>
        </authorList>
    </citation>
    <scope>NUCLEOTIDE SEQUENCE [LARGE SCALE GENOMIC DNA]</scope>
    <source>
        <strain evidence="26">yFS286</strain>
    </source>
</reference>
<dbReference type="CDD" id="cd18041">
    <property type="entry name" value="DEXXQc_DNA2"/>
    <property type="match status" value="1"/>
</dbReference>
<dbReference type="GO" id="GO:0006302">
    <property type="term" value="P:double-strand break repair"/>
    <property type="evidence" value="ECO:0007669"/>
    <property type="project" value="UniProtKB-ARBA"/>
</dbReference>
<evidence type="ECO:0000256" key="21">
    <source>
        <dbReference type="SAM" id="MobiDB-lite"/>
    </source>
</evidence>
<dbReference type="OMA" id="DIAHPRG"/>
<dbReference type="GO" id="GO:0140445">
    <property type="term" value="C:chromosome, telomeric repeat region"/>
    <property type="evidence" value="ECO:0007669"/>
    <property type="project" value="EnsemblFungi"/>
</dbReference>
<evidence type="ECO:0000259" key="24">
    <source>
        <dbReference type="Pfam" id="PF13087"/>
    </source>
</evidence>
<dbReference type="GO" id="GO:0003682">
    <property type="term" value="F:chromatin binding"/>
    <property type="evidence" value="ECO:0007669"/>
    <property type="project" value="EnsemblFungi"/>
</dbReference>
<dbReference type="InterPro" id="IPR011604">
    <property type="entry name" value="PDDEXK-like_dom_sf"/>
</dbReference>
<feature type="domain" description="DNA replication factor Dna2 N-terminal" evidence="22">
    <location>
        <begin position="517"/>
        <end position="553"/>
    </location>
</feature>
<keyword evidence="3 20" id="KW-0004">4Fe-4S</keyword>
<evidence type="ECO:0000256" key="20">
    <source>
        <dbReference type="RuleBase" id="RU367041"/>
    </source>
</evidence>
<evidence type="ECO:0000256" key="7">
    <source>
        <dbReference type="ARBA" id="ARBA00022741"/>
    </source>
</evidence>
<evidence type="ECO:0000256" key="9">
    <source>
        <dbReference type="ARBA" id="ARBA00022763"/>
    </source>
</evidence>
<feature type="domain" description="DNA2/NAM7 helicase-like C-terminal" evidence="24">
    <location>
        <begin position="1080"/>
        <end position="1286"/>
    </location>
</feature>
<keyword evidence="12 20" id="KW-0067">ATP-binding</keyword>
<keyword evidence="14 20" id="KW-0411">Iron-sulfur</keyword>
<dbReference type="GO" id="GO:0005654">
    <property type="term" value="C:nucleoplasm"/>
    <property type="evidence" value="ECO:0007669"/>
    <property type="project" value="EnsemblFungi"/>
</dbReference>
<evidence type="ECO:0000256" key="4">
    <source>
        <dbReference type="ARBA" id="ARBA00022705"/>
    </source>
</evidence>
<dbReference type="EC" id="3.1.-.-" evidence="20"/>
<dbReference type="Proteomes" id="UP000016088">
    <property type="component" value="Unassembled WGS sequence"/>
</dbReference>
<evidence type="ECO:0000256" key="15">
    <source>
        <dbReference type="ARBA" id="ARBA00023125"/>
    </source>
</evidence>
<feature type="region of interest" description="Disordered" evidence="21">
    <location>
        <begin position="169"/>
        <end position="204"/>
    </location>
</feature>
<dbReference type="InterPro" id="IPR045055">
    <property type="entry name" value="DNA2/NAM7-like"/>
</dbReference>
<evidence type="ECO:0000256" key="2">
    <source>
        <dbReference type="ARBA" id="ARBA00007913"/>
    </source>
</evidence>
<dbReference type="GO" id="GO:0016887">
    <property type="term" value="F:ATP hydrolysis activity"/>
    <property type="evidence" value="ECO:0007669"/>
    <property type="project" value="RHEA"/>
</dbReference>
<evidence type="ECO:0000256" key="8">
    <source>
        <dbReference type="ARBA" id="ARBA00022759"/>
    </source>
</evidence>
<accession>S9PPC9</accession>
<dbReference type="Pfam" id="PF13087">
    <property type="entry name" value="AAA_12"/>
    <property type="match status" value="1"/>
</dbReference>
<dbReference type="FunFam" id="3.40.50.300:FF:000789">
    <property type="entry name" value="DNA replication ATP-dependent helicase/nuclease DNA2"/>
    <property type="match status" value="1"/>
</dbReference>
<dbReference type="PANTHER" id="PTHR10887">
    <property type="entry name" value="DNA2/NAM7 HELICASE FAMILY"/>
    <property type="match status" value="1"/>
</dbReference>
<dbReference type="PANTHER" id="PTHR10887:SF433">
    <property type="entry name" value="DNA REPLICATION ATP-DEPENDENT HELICASE_NUCLEASE DNA2"/>
    <property type="match status" value="1"/>
</dbReference>
<feature type="domain" description="DNA2/NAM7 helicase helicase" evidence="23">
    <location>
        <begin position="1003"/>
        <end position="1069"/>
    </location>
</feature>
<dbReference type="GO" id="GO:0071932">
    <property type="term" value="P:replication fork reversal"/>
    <property type="evidence" value="ECO:0007669"/>
    <property type="project" value="EnsemblFungi"/>
</dbReference>
<dbReference type="GO" id="GO:0000723">
    <property type="term" value="P:telomere maintenance"/>
    <property type="evidence" value="ECO:0007669"/>
    <property type="project" value="EnsemblFungi"/>
</dbReference>
<dbReference type="GO" id="GO:0072429">
    <property type="term" value="P:response to intra-S DNA damage checkpoint signaling"/>
    <property type="evidence" value="ECO:0007669"/>
    <property type="project" value="EnsemblFungi"/>
</dbReference>
<feature type="domain" description="DNA replication factor Dna2 N-terminal" evidence="22">
    <location>
        <begin position="372"/>
        <end position="511"/>
    </location>
</feature>
<evidence type="ECO:0000256" key="1">
    <source>
        <dbReference type="ARBA" id="ARBA00001966"/>
    </source>
</evidence>
<keyword evidence="7 20" id="KW-0547">Nucleotide-binding</keyword>
<gene>
    <name evidence="25" type="ORF">SOCG_01284</name>
</gene>
<keyword evidence="4 20" id="KW-0235">DNA replication</keyword>
<keyword evidence="9 20" id="KW-0227">DNA damage</keyword>
<dbReference type="VEuPathDB" id="FungiDB:SOCG_01284"/>
<organism evidence="25 26">
    <name type="scientific">Schizosaccharomyces octosporus (strain yFS286)</name>
    <name type="common">Fission yeast</name>
    <name type="synonym">Octosporomyces octosporus</name>
    <dbReference type="NCBI Taxonomy" id="483514"/>
    <lineage>
        <taxon>Eukaryota</taxon>
        <taxon>Fungi</taxon>
        <taxon>Dikarya</taxon>
        <taxon>Ascomycota</taxon>
        <taxon>Taphrinomycotina</taxon>
        <taxon>Schizosaccharomycetes</taxon>
        <taxon>Schizosaccharomycetales</taxon>
        <taxon>Schizosaccharomycetaceae</taxon>
        <taxon>Schizosaccharomyces</taxon>
    </lineage>
</organism>
<feature type="region of interest" description="Disordered" evidence="21">
    <location>
        <begin position="224"/>
        <end position="247"/>
    </location>
</feature>
<keyword evidence="18 20" id="KW-0511">Multifunctional enzyme</keyword>
<dbReference type="EMBL" id="KE503208">
    <property type="protein sequence ID" value="EPX71066.1"/>
    <property type="molecule type" value="Genomic_DNA"/>
</dbReference>
<evidence type="ECO:0000256" key="11">
    <source>
        <dbReference type="ARBA" id="ARBA00022806"/>
    </source>
</evidence>
<evidence type="ECO:0000259" key="22">
    <source>
        <dbReference type="Pfam" id="PF08696"/>
    </source>
</evidence>
<dbReference type="GO" id="GO:0051539">
    <property type="term" value="F:4 iron, 4 sulfur cluster binding"/>
    <property type="evidence" value="ECO:0007669"/>
    <property type="project" value="UniProtKB-UniRule"/>
</dbReference>
<dbReference type="GO" id="GO:0017116">
    <property type="term" value="F:single-stranded DNA helicase activity"/>
    <property type="evidence" value="ECO:0007669"/>
    <property type="project" value="UniProtKB-UniRule"/>
</dbReference>
<dbReference type="Pfam" id="PF08696">
    <property type="entry name" value="Dna2"/>
    <property type="match status" value="2"/>
</dbReference>
<dbReference type="GO" id="GO:1990601">
    <property type="term" value="F:5' overhang single-stranded DNA endodeoxyribonuclease activity"/>
    <property type="evidence" value="ECO:0007669"/>
    <property type="project" value="EnsemblFungi"/>
</dbReference>
<dbReference type="GO" id="GO:0017108">
    <property type="term" value="F:5'-flap endonuclease activity"/>
    <property type="evidence" value="ECO:0007669"/>
    <property type="project" value="UniProtKB-UniRule"/>
</dbReference>
<dbReference type="HOGENOM" id="CLU_001666_2_1_1"/>
<keyword evidence="15 20" id="KW-0238">DNA-binding</keyword>
<dbReference type="eggNOG" id="KOG1805">
    <property type="taxonomic scope" value="Eukaryota"/>
</dbReference>
<feature type="domain" description="DNA2/NAM7 helicase helicase" evidence="23">
    <location>
        <begin position="902"/>
        <end position="989"/>
    </location>
</feature>
<evidence type="ECO:0000256" key="19">
    <source>
        <dbReference type="ARBA" id="ARBA00047995"/>
    </source>
</evidence>
<dbReference type="Gene3D" id="3.40.50.300">
    <property type="entry name" value="P-loop containing nucleotide triphosphate hydrolases"/>
    <property type="match status" value="3"/>
</dbReference>
<comment type="catalytic activity">
    <reaction evidence="19 20">
        <text>ATP + H2O = ADP + phosphate + H(+)</text>
        <dbReference type="Rhea" id="RHEA:13065"/>
        <dbReference type="ChEBI" id="CHEBI:15377"/>
        <dbReference type="ChEBI" id="CHEBI:15378"/>
        <dbReference type="ChEBI" id="CHEBI:30616"/>
        <dbReference type="ChEBI" id="CHEBI:43474"/>
        <dbReference type="ChEBI" id="CHEBI:456216"/>
        <dbReference type="EC" id="3.6.4.12"/>
    </reaction>
</comment>
<dbReference type="RefSeq" id="XP_013019693.1">
    <property type="nucleotide sequence ID" value="XM_013164239.1"/>
</dbReference>
<keyword evidence="8 25" id="KW-0255">Endonuclease</keyword>
<dbReference type="Pfam" id="PF13086">
    <property type="entry name" value="AAA_11"/>
    <property type="match status" value="2"/>
</dbReference>
<keyword evidence="6 20" id="KW-0479">Metal-binding</keyword>
<feature type="compositionally biased region" description="Low complexity" evidence="21">
    <location>
        <begin position="224"/>
        <end position="235"/>
    </location>
</feature>
<evidence type="ECO:0000259" key="23">
    <source>
        <dbReference type="Pfam" id="PF13086"/>
    </source>
</evidence>
<dbReference type="GO" id="GO:0046872">
    <property type="term" value="F:metal ion binding"/>
    <property type="evidence" value="ECO:0007669"/>
    <property type="project" value="UniProtKB-UniRule"/>
</dbReference>
<evidence type="ECO:0000256" key="16">
    <source>
        <dbReference type="ARBA" id="ARBA00023204"/>
    </source>
</evidence>
<keyword evidence="20" id="KW-0158">Chromosome</keyword>
<name>S9PPC9_SCHOY</name>
<dbReference type="InterPro" id="IPR041677">
    <property type="entry name" value="DNA2/NAM7_AAA_11"/>
</dbReference>
<evidence type="ECO:0000256" key="10">
    <source>
        <dbReference type="ARBA" id="ARBA00022801"/>
    </source>
</evidence>
<dbReference type="GO" id="GO:0005524">
    <property type="term" value="F:ATP binding"/>
    <property type="evidence" value="ECO:0007669"/>
    <property type="project" value="UniProtKB-UniRule"/>
</dbReference>
<dbReference type="GO" id="GO:0003677">
    <property type="term" value="F:DNA binding"/>
    <property type="evidence" value="ECO:0007669"/>
    <property type="project" value="UniProtKB-UniRule"/>
</dbReference>
<evidence type="ECO:0000256" key="12">
    <source>
        <dbReference type="ARBA" id="ARBA00022840"/>
    </source>
</evidence>
<dbReference type="EC" id="3.6.4.12" evidence="20"/>
<keyword evidence="17 20" id="KW-0539">Nucleus</keyword>
<dbReference type="GO" id="GO:0005737">
    <property type="term" value="C:cytoplasm"/>
    <property type="evidence" value="ECO:0007669"/>
    <property type="project" value="EnsemblFungi"/>
</dbReference>
<dbReference type="InterPro" id="IPR027417">
    <property type="entry name" value="P-loop_NTPase"/>
</dbReference>
<dbReference type="GeneID" id="25030266"/>
<feature type="region of interest" description="Disordered" evidence="21">
    <location>
        <begin position="267"/>
        <end position="315"/>
    </location>
</feature>
<keyword evidence="10 20" id="KW-0378">Hydrolase</keyword>
<dbReference type="GO" id="GO:1903461">
    <property type="term" value="P:Okazaki fragment processing involved in mitotic DNA replication"/>
    <property type="evidence" value="ECO:0007669"/>
    <property type="project" value="EnsemblFungi"/>
</dbReference>
<dbReference type="SUPFAM" id="SSF52540">
    <property type="entry name" value="P-loop containing nucleoside triphosphate hydrolases"/>
    <property type="match status" value="1"/>
</dbReference>
<dbReference type="GO" id="GO:0043596">
    <property type="term" value="C:nuclear replication fork"/>
    <property type="evidence" value="ECO:0007669"/>
    <property type="project" value="EnsemblFungi"/>
</dbReference>
<evidence type="ECO:0000256" key="17">
    <source>
        <dbReference type="ARBA" id="ARBA00023242"/>
    </source>
</evidence>
<evidence type="ECO:0000256" key="13">
    <source>
        <dbReference type="ARBA" id="ARBA00023004"/>
    </source>
</evidence>
<dbReference type="InterPro" id="IPR047187">
    <property type="entry name" value="SF1_C_Upf1"/>
</dbReference>